<evidence type="ECO:0000313" key="3">
    <source>
        <dbReference type="Proteomes" id="UP001295684"/>
    </source>
</evidence>
<name>A0AAD1XID3_EUPCR</name>
<proteinExistence type="predicted"/>
<evidence type="ECO:0000256" key="1">
    <source>
        <dbReference type="SAM" id="MobiDB-lite"/>
    </source>
</evidence>
<reference evidence="2" key="1">
    <citation type="submission" date="2023-07" db="EMBL/GenBank/DDBJ databases">
        <authorList>
            <consortium name="AG Swart"/>
            <person name="Singh M."/>
            <person name="Singh A."/>
            <person name="Seah K."/>
            <person name="Emmerich C."/>
        </authorList>
    </citation>
    <scope>NUCLEOTIDE SEQUENCE</scope>
    <source>
        <strain evidence="2">DP1</strain>
    </source>
</reference>
<accession>A0AAD1XID3</accession>
<dbReference type="EMBL" id="CAMPGE010014629">
    <property type="protein sequence ID" value="CAI2373290.1"/>
    <property type="molecule type" value="Genomic_DNA"/>
</dbReference>
<gene>
    <name evidence="2" type="ORF">ECRASSUSDP1_LOCUS14631</name>
</gene>
<feature type="region of interest" description="Disordered" evidence="1">
    <location>
        <begin position="94"/>
        <end position="149"/>
    </location>
</feature>
<feature type="compositionally biased region" description="Polar residues" evidence="1">
    <location>
        <begin position="137"/>
        <end position="149"/>
    </location>
</feature>
<sequence length="258" mass="28826">MIGEDYQYPLEQQALNYQGMHSNIFQTLASTIELLGEELFRVKISTTSTKISAHDSRFNTKLECTIRGLERLSSLNICNLQSATDVLSKVLDKTNSKVPHKKVDPSRNSGRRNSDGFSQKLFTIGKGARMRQESPRRSNNQKSLSSSFAEKSDSVYKSYCDIPSTPKTKIAPRKISNLRKSGIKPPTKTSTSRNMKGPKPHRNSEKKCLKKKLPLSKGVINKGNIISFTPSKLDLRIRDLDGQVASITRGSTQEYSDA</sequence>
<protein>
    <submittedName>
        <fullName evidence="2">Uncharacterized protein</fullName>
    </submittedName>
</protein>
<feature type="compositionally biased region" description="Basic and acidic residues" evidence="1">
    <location>
        <begin position="94"/>
        <end position="105"/>
    </location>
</feature>
<evidence type="ECO:0000313" key="2">
    <source>
        <dbReference type="EMBL" id="CAI2373290.1"/>
    </source>
</evidence>
<feature type="region of interest" description="Disordered" evidence="1">
    <location>
        <begin position="177"/>
        <end position="207"/>
    </location>
</feature>
<organism evidence="2 3">
    <name type="scientific">Euplotes crassus</name>
    <dbReference type="NCBI Taxonomy" id="5936"/>
    <lineage>
        <taxon>Eukaryota</taxon>
        <taxon>Sar</taxon>
        <taxon>Alveolata</taxon>
        <taxon>Ciliophora</taxon>
        <taxon>Intramacronucleata</taxon>
        <taxon>Spirotrichea</taxon>
        <taxon>Hypotrichia</taxon>
        <taxon>Euplotida</taxon>
        <taxon>Euplotidae</taxon>
        <taxon>Moneuplotes</taxon>
    </lineage>
</organism>
<dbReference type="Proteomes" id="UP001295684">
    <property type="component" value="Unassembled WGS sequence"/>
</dbReference>
<dbReference type="AlphaFoldDB" id="A0AAD1XID3"/>
<comment type="caution">
    <text evidence="2">The sequence shown here is derived from an EMBL/GenBank/DDBJ whole genome shotgun (WGS) entry which is preliminary data.</text>
</comment>
<keyword evidence="3" id="KW-1185">Reference proteome</keyword>